<dbReference type="RefSeq" id="WP_148521318.1">
    <property type="nucleotide sequence ID" value="NZ_VSIJ01000005.1"/>
</dbReference>
<comment type="caution">
    <text evidence="1">The sequence shown here is derived from an EMBL/GenBank/DDBJ whole genome shotgun (WGS) entry which is preliminary data.</text>
</comment>
<accession>A0ABD7SR42</accession>
<protein>
    <submittedName>
        <fullName evidence="1">Uncharacterized protein</fullName>
    </submittedName>
</protein>
<dbReference type="AlphaFoldDB" id="A0ABD7SR42"/>
<dbReference type="EMBL" id="VSIJ01000005">
    <property type="protein sequence ID" value="TXX67190.1"/>
    <property type="molecule type" value="Genomic_DNA"/>
</dbReference>
<reference evidence="1 2" key="1">
    <citation type="submission" date="2019-06" db="EMBL/GenBank/DDBJ databases">
        <title>Vibrio cholerae phylogeny based on whole-genome sequencing reveals genetic diversity and population strucutre.</title>
        <authorList>
            <person name="Zhiqiu Y."/>
            <person name="Bin L."/>
            <person name="Lingyan J."/>
        </authorList>
    </citation>
    <scope>NUCLEOTIDE SEQUENCE [LARGE SCALE GENOMIC DNA]</scope>
    <source>
        <strain evidence="1 2">N2814</strain>
    </source>
</reference>
<gene>
    <name evidence="1" type="ORF">FXF03_01065</name>
</gene>
<dbReference type="Proteomes" id="UP000323819">
    <property type="component" value="Unassembled WGS sequence"/>
</dbReference>
<sequence length="61" mass="7060">MSDSKDYISGKLDVSAEHELWITEQINNAHKKNNSGEMLFHSKLEAELIMKERKERIKSNG</sequence>
<evidence type="ECO:0000313" key="1">
    <source>
        <dbReference type="EMBL" id="TXX67190.1"/>
    </source>
</evidence>
<name>A0ABD7SR42_VIBCL</name>
<organism evidence="1 2">
    <name type="scientific">Vibrio cholerae</name>
    <dbReference type="NCBI Taxonomy" id="666"/>
    <lineage>
        <taxon>Bacteria</taxon>
        <taxon>Pseudomonadati</taxon>
        <taxon>Pseudomonadota</taxon>
        <taxon>Gammaproteobacteria</taxon>
        <taxon>Vibrionales</taxon>
        <taxon>Vibrionaceae</taxon>
        <taxon>Vibrio</taxon>
    </lineage>
</organism>
<proteinExistence type="predicted"/>
<evidence type="ECO:0000313" key="2">
    <source>
        <dbReference type="Proteomes" id="UP000323819"/>
    </source>
</evidence>